<name>A0A9Q1IA98_SYNKA</name>
<dbReference type="GO" id="GO:0048306">
    <property type="term" value="F:calcium-dependent protein binding"/>
    <property type="evidence" value="ECO:0007669"/>
    <property type="project" value="InterPro"/>
</dbReference>
<feature type="compositionally biased region" description="Basic and acidic residues" evidence="4">
    <location>
        <begin position="15"/>
        <end position="24"/>
    </location>
</feature>
<feature type="region of interest" description="Disordered" evidence="4">
    <location>
        <begin position="1"/>
        <end position="28"/>
    </location>
</feature>
<proteinExistence type="predicted"/>
<dbReference type="GO" id="GO:0005634">
    <property type="term" value="C:nucleus"/>
    <property type="evidence" value="ECO:0007669"/>
    <property type="project" value="UniProtKB-SubCell"/>
</dbReference>
<dbReference type="Pfam" id="PF15427">
    <property type="entry name" value="S100PBPR"/>
    <property type="match status" value="1"/>
</dbReference>
<feature type="region of interest" description="Disordered" evidence="4">
    <location>
        <begin position="281"/>
        <end position="327"/>
    </location>
</feature>
<dbReference type="Proteomes" id="UP001152622">
    <property type="component" value="Chromosome 24"/>
</dbReference>
<evidence type="ECO:0000256" key="3">
    <source>
        <dbReference type="ARBA" id="ARBA00023242"/>
    </source>
</evidence>
<sequence length="597" mass="64372">MEADSQSTRPFGVRYPKERKERSSFPHLRPLSSYSRKIMCDKADGCASFGQNQPTPFCNIKIEIINNQAPVSAKRRLDDSCLEESYSTPLRKRLALSSSTPAVGGAPELRGNPLSKIQAPKSLVKPQKPHRLTMIRKADRGATLGRPATRPQPGPVTTGGVVSGAPSGSECPSPDSASRRGGKTPSEMDVDHAFDFDIEEILSLSPIYSGSSDDSESIEAFIESCQSFYENSHAQDPAGHAQPAADPGAERGGEVGGVSGKEAISLDEGYFSRSYREALRRGSGGVGQHPEVGPLQSSPLVPGAEPPPSNREQVAVVGGASPSPAPPDEPVVCRNLLSYLDGAALPVTSRALQGAEGAGLREEAGFSEASVQRGSLSGGNRELRGQGVTVKVELAVERSYLSPCKVTAGSFGDEGDLTKKSFNDTTLSPVQARRNASWRANEKLMGIHCSFHTDAHHSRTFDQVRSVVVVPQKRAEPGDARTQLGHKYTKRPVVYDREADWEREKEQYVATVTSHMADSAPSGGGAMTELVNLMRTVARQGTSTDTAWQHPADFTRRNYQGPSGKARISLDKWLQQNTKTYCRFANVPPKFHRSPVP</sequence>
<gene>
    <name evidence="5" type="ORF">SKAU_G00420160</name>
</gene>
<protein>
    <recommendedName>
        <fullName evidence="2">S100P-binding protein</fullName>
    </recommendedName>
</protein>
<evidence type="ECO:0000313" key="6">
    <source>
        <dbReference type="Proteomes" id="UP001152622"/>
    </source>
</evidence>
<comment type="subcellular location">
    <subcellularLocation>
        <location evidence="1">Nucleus</location>
    </subcellularLocation>
</comment>
<evidence type="ECO:0000256" key="1">
    <source>
        <dbReference type="ARBA" id="ARBA00004123"/>
    </source>
</evidence>
<feature type="region of interest" description="Disordered" evidence="4">
    <location>
        <begin position="232"/>
        <end position="261"/>
    </location>
</feature>
<dbReference type="InterPro" id="IPR026097">
    <property type="entry name" value="S100PBP"/>
</dbReference>
<evidence type="ECO:0000256" key="2">
    <source>
        <dbReference type="ARBA" id="ARBA00020595"/>
    </source>
</evidence>
<reference evidence="5" key="1">
    <citation type="journal article" date="2023" name="Science">
        <title>Genome structures resolve the early diversification of teleost fishes.</title>
        <authorList>
            <person name="Parey E."/>
            <person name="Louis A."/>
            <person name="Montfort J."/>
            <person name="Bouchez O."/>
            <person name="Roques C."/>
            <person name="Iampietro C."/>
            <person name="Lluch J."/>
            <person name="Castinel A."/>
            <person name="Donnadieu C."/>
            <person name="Desvignes T."/>
            <person name="Floi Bucao C."/>
            <person name="Jouanno E."/>
            <person name="Wen M."/>
            <person name="Mejri S."/>
            <person name="Dirks R."/>
            <person name="Jansen H."/>
            <person name="Henkel C."/>
            <person name="Chen W.J."/>
            <person name="Zahm M."/>
            <person name="Cabau C."/>
            <person name="Klopp C."/>
            <person name="Thompson A.W."/>
            <person name="Robinson-Rechavi M."/>
            <person name="Braasch I."/>
            <person name="Lecointre G."/>
            <person name="Bobe J."/>
            <person name="Postlethwait J.H."/>
            <person name="Berthelot C."/>
            <person name="Roest Crollius H."/>
            <person name="Guiguen Y."/>
        </authorList>
    </citation>
    <scope>NUCLEOTIDE SEQUENCE</scope>
    <source>
        <strain evidence="5">WJC10195</strain>
    </source>
</reference>
<dbReference type="OrthoDB" id="8945510at2759"/>
<organism evidence="5 6">
    <name type="scientific">Synaphobranchus kaupii</name>
    <name type="common">Kaup's arrowtooth eel</name>
    <dbReference type="NCBI Taxonomy" id="118154"/>
    <lineage>
        <taxon>Eukaryota</taxon>
        <taxon>Metazoa</taxon>
        <taxon>Chordata</taxon>
        <taxon>Craniata</taxon>
        <taxon>Vertebrata</taxon>
        <taxon>Euteleostomi</taxon>
        <taxon>Actinopterygii</taxon>
        <taxon>Neopterygii</taxon>
        <taxon>Teleostei</taxon>
        <taxon>Anguilliformes</taxon>
        <taxon>Synaphobranchidae</taxon>
        <taxon>Synaphobranchus</taxon>
    </lineage>
</organism>
<keyword evidence="6" id="KW-1185">Reference proteome</keyword>
<dbReference type="PANTHER" id="PTHR14455">
    <property type="entry name" value="ASKOPOS"/>
    <property type="match status" value="1"/>
</dbReference>
<feature type="compositionally biased region" description="Low complexity" evidence="4">
    <location>
        <begin position="155"/>
        <end position="169"/>
    </location>
</feature>
<keyword evidence="3" id="KW-0539">Nucleus</keyword>
<dbReference type="AlphaFoldDB" id="A0A9Q1IA98"/>
<dbReference type="PANTHER" id="PTHR14455:SF0">
    <property type="entry name" value="S100P-BINDING PROTEIN"/>
    <property type="match status" value="1"/>
</dbReference>
<dbReference type="EMBL" id="JAINUF010000024">
    <property type="protein sequence ID" value="KAJ8333120.1"/>
    <property type="molecule type" value="Genomic_DNA"/>
</dbReference>
<comment type="caution">
    <text evidence="5">The sequence shown here is derived from an EMBL/GenBank/DDBJ whole genome shotgun (WGS) entry which is preliminary data.</text>
</comment>
<feature type="region of interest" description="Disordered" evidence="4">
    <location>
        <begin position="96"/>
        <end position="189"/>
    </location>
</feature>
<accession>A0A9Q1IA98</accession>
<evidence type="ECO:0000256" key="4">
    <source>
        <dbReference type="SAM" id="MobiDB-lite"/>
    </source>
</evidence>
<evidence type="ECO:0000313" key="5">
    <source>
        <dbReference type="EMBL" id="KAJ8333120.1"/>
    </source>
</evidence>